<evidence type="ECO:0000313" key="1">
    <source>
        <dbReference type="EMBL" id="GAI23384.1"/>
    </source>
</evidence>
<protein>
    <submittedName>
        <fullName evidence="1">Uncharacterized protein</fullName>
    </submittedName>
</protein>
<name>X1NXI6_9ZZZZ</name>
<accession>X1NXI6</accession>
<organism evidence="1">
    <name type="scientific">marine sediment metagenome</name>
    <dbReference type="NCBI Taxonomy" id="412755"/>
    <lineage>
        <taxon>unclassified sequences</taxon>
        <taxon>metagenomes</taxon>
        <taxon>ecological metagenomes</taxon>
    </lineage>
</organism>
<reference evidence="1" key="1">
    <citation type="journal article" date="2014" name="Front. Microbiol.">
        <title>High frequency of phylogenetically diverse reductive dehalogenase-homologous genes in deep subseafloor sedimentary metagenomes.</title>
        <authorList>
            <person name="Kawai M."/>
            <person name="Futagami T."/>
            <person name="Toyoda A."/>
            <person name="Takaki Y."/>
            <person name="Nishi S."/>
            <person name="Hori S."/>
            <person name="Arai W."/>
            <person name="Tsubouchi T."/>
            <person name="Morono Y."/>
            <person name="Uchiyama I."/>
            <person name="Ito T."/>
            <person name="Fujiyama A."/>
            <person name="Inagaki F."/>
            <person name="Takami H."/>
        </authorList>
    </citation>
    <scope>NUCLEOTIDE SEQUENCE</scope>
    <source>
        <strain evidence="1">Expedition CK06-06</strain>
    </source>
</reference>
<dbReference type="AlphaFoldDB" id="X1NXI6"/>
<comment type="caution">
    <text evidence="1">The sequence shown here is derived from an EMBL/GenBank/DDBJ whole genome shotgun (WGS) entry which is preliminary data.</text>
</comment>
<dbReference type="EMBL" id="BARV01013512">
    <property type="protein sequence ID" value="GAI23384.1"/>
    <property type="molecule type" value="Genomic_DNA"/>
</dbReference>
<gene>
    <name evidence="1" type="ORF">S06H3_24346</name>
</gene>
<sequence>MKVNIEKLVSEARASLEKTGDNRYWCRTDEIRALLKARATPININKELIGKTYV</sequence>
<proteinExistence type="predicted"/>